<evidence type="ECO:0000256" key="5">
    <source>
        <dbReference type="ARBA" id="ARBA00022517"/>
    </source>
</evidence>
<evidence type="ECO:0000256" key="1">
    <source>
        <dbReference type="ARBA" id="ARBA00003035"/>
    </source>
</evidence>
<evidence type="ECO:0000256" key="2">
    <source>
        <dbReference type="ARBA" id="ARBA00004604"/>
    </source>
</evidence>
<protein>
    <recommendedName>
        <fullName evidence="4">Ribosome assembly protein 3</fullName>
    </recommendedName>
</protein>
<reference evidence="10" key="1">
    <citation type="journal article" date="2020" name="Stud. Mycol.">
        <title>101 Dothideomycetes genomes: a test case for predicting lifestyles and emergence of pathogens.</title>
        <authorList>
            <person name="Haridas S."/>
            <person name="Albert R."/>
            <person name="Binder M."/>
            <person name="Bloem J."/>
            <person name="Labutti K."/>
            <person name="Salamov A."/>
            <person name="Andreopoulos B."/>
            <person name="Baker S."/>
            <person name="Barry K."/>
            <person name="Bills G."/>
            <person name="Bluhm B."/>
            <person name="Cannon C."/>
            <person name="Castanera R."/>
            <person name="Culley D."/>
            <person name="Daum C."/>
            <person name="Ezra D."/>
            <person name="Gonzalez J."/>
            <person name="Henrissat B."/>
            <person name="Kuo A."/>
            <person name="Liang C."/>
            <person name="Lipzen A."/>
            <person name="Lutzoni F."/>
            <person name="Magnuson J."/>
            <person name="Mondo S."/>
            <person name="Nolan M."/>
            <person name="Ohm R."/>
            <person name="Pangilinan J."/>
            <person name="Park H.-J."/>
            <person name="Ramirez L."/>
            <person name="Alfaro M."/>
            <person name="Sun H."/>
            <person name="Tritt A."/>
            <person name="Yoshinaga Y."/>
            <person name="Zwiers L.-H."/>
            <person name="Turgeon B."/>
            <person name="Goodwin S."/>
            <person name="Spatafora J."/>
            <person name="Crous P."/>
            <person name="Grigoriev I."/>
        </authorList>
    </citation>
    <scope>NUCLEOTIDE SEQUENCE</scope>
    <source>
        <strain evidence="10">CBS 130266</strain>
    </source>
</reference>
<feature type="region of interest" description="Disordered" evidence="8">
    <location>
        <begin position="1"/>
        <end position="124"/>
    </location>
</feature>
<proteinExistence type="inferred from homology"/>
<evidence type="ECO:0000259" key="9">
    <source>
        <dbReference type="Pfam" id="PF14615"/>
    </source>
</evidence>
<name>A0A9P4NN20_9PEZI</name>
<organism evidence="10 11">
    <name type="scientific">Tothia fuscella</name>
    <dbReference type="NCBI Taxonomy" id="1048955"/>
    <lineage>
        <taxon>Eukaryota</taxon>
        <taxon>Fungi</taxon>
        <taxon>Dikarya</taxon>
        <taxon>Ascomycota</taxon>
        <taxon>Pezizomycotina</taxon>
        <taxon>Dothideomycetes</taxon>
        <taxon>Pleosporomycetidae</taxon>
        <taxon>Venturiales</taxon>
        <taxon>Cylindrosympodiaceae</taxon>
        <taxon>Tothia</taxon>
    </lineage>
</organism>
<evidence type="ECO:0000256" key="6">
    <source>
        <dbReference type="ARBA" id="ARBA00023242"/>
    </source>
</evidence>
<keyword evidence="5" id="KW-0690">Ribosome biogenesis</keyword>
<sequence length="180" mass="19808">MPTGRTKTPQSGAPAKRRRKRNTRTTEVSSESSSVSDTSSESSTSDAESEDDKHVRKRARILEKAEETRPQLEPIQASTSSSEKSRSLGKGTPSSSEEDGESEEDAGSAVDIQEAQKESANQDFTSWYLRKITQELEDDLDKIRSAGDFNENSLPVLINALQQGETIFSAEEKRRIVGKA</sequence>
<accession>A0A9P4NN20</accession>
<keyword evidence="7" id="KW-0687">Ribonucleoprotein</keyword>
<dbReference type="GO" id="GO:0000027">
    <property type="term" value="P:ribosomal large subunit assembly"/>
    <property type="evidence" value="ECO:0007669"/>
    <property type="project" value="TreeGrafter"/>
</dbReference>
<dbReference type="InterPro" id="IPR051898">
    <property type="entry name" value="Ribosome_Assembly_3"/>
</dbReference>
<evidence type="ECO:0000313" key="10">
    <source>
        <dbReference type="EMBL" id="KAF2427690.1"/>
    </source>
</evidence>
<feature type="domain" description="Ribosome-assembly protein 3 C-terminal" evidence="9">
    <location>
        <begin position="124"/>
        <end position="169"/>
    </location>
</feature>
<dbReference type="InterPro" id="IPR028217">
    <property type="entry name" value="Rsa3_C"/>
</dbReference>
<feature type="compositionally biased region" description="Acidic residues" evidence="8">
    <location>
        <begin position="96"/>
        <end position="106"/>
    </location>
</feature>
<feature type="compositionally biased region" description="Basic and acidic residues" evidence="8">
    <location>
        <begin position="60"/>
        <end position="70"/>
    </location>
</feature>
<evidence type="ECO:0000256" key="7">
    <source>
        <dbReference type="ARBA" id="ARBA00023274"/>
    </source>
</evidence>
<dbReference type="PANTHER" id="PTHR28127">
    <property type="entry name" value="RIBOSOME ASSEMBLY PROTEIN 3"/>
    <property type="match status" value="1"/>
</dbReference>
<dbReference type="GO" id="GO:0005730">
    <property type="term" value="C:nucleolus"/>
    <property type="evidence" value="ECO:0007669"/>
    <property type="project" value="UniProtKB-SubCell"/>
</dbReference>
<feature type="compositionally biased region" description="Polar residues" evidence="8">
    <location>
        <begin position="1"/>
        <end position="11"/>
    </location>
</feature>
<gene>
    <name evidence="10" type="ORF">EJ08DRAFT_680835</name>
</gene>
<comment type="function">
    <text evidence="1">Required for efficient biogenesis of the 60S ribosomal subunit.</text>
</comment>
<evidence type="ECO:0000256" key="4">
    <source>
        <dbReference type="ARBA" id="ARBA00015339"/>
    </source>
</evidence>
<dbReference type="PANTHER" id="PTHR28127:SF1">
    <property type="entry name" value="RIBOSOME ASSEMBLY PROTEIN 3"/>
    <property type="match status" value="1"/>
</dbReference>
<keyword evidence="11" id="KW-1185">Reference proteome</keyword>
<keyword evidence="6" id="KW-0539">Nucleus</keyword>
<dbReference type="Proteomes" id="UP000800235">
    <property type="component" value="Unassembled WGS sequence"/>
</dbReference>
<evidence type="ECO:0000256" key="8">
    <source>
        <dbReference type="SAM" id="MobiDB-lite"/>
    </source>
</evidence>
<dbReference type="OrthoDB" id="69550at2759"/>
<comment type="subcellular location">
    <subcellularLocation>
        <location evidence="2">Nucleus</location>
        <location evidence="2">Nucleolus</location>
    </subcellularLocation>
</comment>
<evidence type="ECO:0000313" key="11">
    <source>
        <dbReference type="Proteomes" id="UP000800235"/>
    </source>
</evidence>
<evidence type="ECO:0000256" key="3">
    <source>
        <dbReference type="ARBA" id="ARBA00006256"/>
    </source>
</evidence>
<dbReference type="EMBL" id="MU007058">
    <property type="protein sequence ID" value="KAF2427690.1"/>
    <property type="molecule type" value="Genomic_DNA"/>
</dbReference>
<dbReference type="GO" id="GO:0030687">
    <property type="term" value="C:preribosome, large subunit precursor"/>
    <property type="evidence" value="ECO:0007669"/>
    <property type="project" value="TreeGrafter"/>
</dbReference>
<comment type="caution">
    <text evidence="10">The sequence shown here is derived from an EMBL/GenBank/DDBJ whole genome shotgun (WGS) entry which is preliminary data.</text>
</comment>
<dbReference type="Pfam" id="PF14615">
    <property type="entry name" value="Rsa3"/>
    <property type="match status" value="1"/>
</dbReference>
<feature type="compositionally biased region" description="Low complexity" evidence="8">
    <location>
        <begin position="25"/>
        <end position="46"/>
    </location>
</feature>
<dbReference type="AlphaFoldDB" id="A0A9P4NN20"/>
<comment type="similarity">
    <text evidence="3">Belongs to the RSA3 family.</text>
</comment>